<accession>A0A1Y5I9K2</accession>
<organism evidence="3">
    <name type="scientific">Ostreococcus tauri</name>
    <name type="common">Marine green alga</name>
    <dbReference type="NCBI Taxonomy" id="70448"/>
    <lineage>
        <taxon>Eukaryota</taxon>
        <taxon>Viridiplantae</taxon>
        <taxon>Chlorophyta</taxon>
        <taxon>Mamiellophyceae</taxon>
        <taxon>Mamiellales</taxon>
        <taxon>Bathycoccaceae</taxon>
        <taxon>Ostreococcus</taxon>
    </lineage>
</organism>
<dbReference type="InterPro" id="IPR018146">
    <property type="entry name" value="Glyoxalase_1_CS"/>
</dbReference>
<dbReference type="GO" id="GO:0046872">
    <property type="term" value="F:metal ion binding"/>
    <property type="evidence" value="ECO:0007669"/>
    <property type="project" value="UniProtKB-KW"/>
</dbReference>
<dbReference type="PROSITE" id="PS00934">
    <property type="entry name" value="GLYOXALASE_I_1"/>
    <property type="match status" value="1"/>
</dbReference>
<evidence type="ECO:0000313" key="3">
    <source>
        <dbReference type="EMBL" id="OUS46141.1"/>
    </source>
</evidence>
<keyword evidence="3" id="KW-0560">Oxidoreductase</keyword>
<evidence type="ECO:0000259" key="2">
    <source>
        <dbReference type="PROSITE" id="PS51819"/>
    </source>
</evidence>
<sequence length="151" mass="16954">MRSAGRGTARVDVSTKSLASEIDIQGVHHVAIIIENLEKSMEFYGDFLGLPINTTRPADKLPYRGAWLMIGPEMIHLMELPNPDCIHPEFRPTHGGRDRHFCIGVKNIKPLIEALEKRGTAYTASKSGRPAIFFRDPDCNTLEVVEGLEWR</sequence>
<dbReference type="PROSITE" id="PS51819">
    <property type="entry name" value="VOC"/>
    <property type="match status" value="1"/>
</dbReference>
<keyword evidence="1" id="KW-0479">Metal-binding</keyword>
<dbReference type="PANTHER" id="PTHR21366">
    <property type="entry name" value="GLYOXALASE FAMILY PROTEIN"/>
    <property type="match status" value="1"/>
</dbReference>
<dbReference type="PANTHER" id="PTHR21366:SF22">
    <property type="entry name" value="VOC DOMAIN-CONTAINING PROTEIN"/>
    <property type="match status" value="1"/>
</dbReference>
<name>A0A1Y5I9K2_OSTTA</name>
<proteinExistence type="predicted"/>
<dbReference type="InterPro" id="IPR029068">
    <property type="entry name" value="Glyas_Bleomycin-R_OHBP_Dase"/>
</dbReference>
<evidence type="ECO:0000256" key="1">
    <source>
        <dbReference type="ARBA" id="ARBA00022723"/>
    </source>
</evidence>
<dbReference type="AlphaFoldDB" id="A0A1Y5I9K2"/>
<dbReference type="GO" id="GO:0004462">
    <property type="term" value="F:lactoylglutathione lyase activity"/>
    <property type="evidence" value="ECO:0007669"/>
    <property type="project" value="InterPro"/>
</dbReference>
<dbReference type="CDD" id="cd07245">
    <property type="entry name" value="VOC_like"/>
    <property type="match status" value="1"/>
</dbReference>
<gene>
    <name evidence="3" type="ORF">BE221DRAFT_74591</name>
</gene>
<dbReference type="GO" id="GO:0051213">
    <property type="term" value="F:dioxygenase activity"/>
    <property type="evidence" value="ECO:0007669"/>
    <property type="project" value="UniProtKB-KW"/>
</dbReference>
<dbReference type="InterPro" id="IPR037523">
    <property type="entry name" value="VOC_core"/>
</dbReference>
<dbReference type="InterPro" id="IPR050383">
    <property type="entry name" value="GlyoxalaseI/FosfomycinResist"/>
</dbReference>
<dbReference type="InterPro" id="IPR004360">
    <property type="entry name" value="Glyas_Fos-R_dOase_dom"/>
</dbReference>
<dbReference type="EMBL" id="KZ155784">
    <property type="protein sequence ID" value="OUS46141.1"/>
    <property type="molecule type" value="Genomic_DNA"/>
</dbReference>
<dbReference type="Proteomes" id="UP000195557">
    <property type="component" value="Unassembled WGS sequence"/>
</dbReference>
<reference evidence="3" key="1">
    <citation type="submission" date="2017-04" db="EMBL/GenBank/DDBJ databases">
        <title>Population genomics of picophytoplankton unveils novel chromosome hypervariability.</title>
        <authorList>
            <consortium name="DOE Joint Genome Institute"/>
            <person name="Blanc-Mathieu R."/>
            <person name="Krasovec M."/>
            <person name="Hebrard M."/>
            <person name="Yau S."/>
            <person name="Desgranges E."/>
            <person name="Martin J."/>
            <person name="Schackwitz W."/>
            <person name="Kuo A."/>
            <person name="Salin G."/>
            <person name="Donnadieu C."/>
            <person name="Desdevises Y."/>
            <person name="Sanchez-Ferandin S."/>
            <person name="Moreau H."/>
            <person name="Rivals E."/>
            <person name="Grigoriev I.V."/>
            <person name="Grimsley N."/>
            <person name="Eyre-Walker A."/>
            <person name="Piganeau G."/>
        </authorList>
    </citation>
    <scope>NUCLEOTIDE SEQUENCE [LARGE SCALE GENOMIC DNA]</scope>
    <source>
        <strain evidence="3">RCC 1115</strain>
    </source>
</reference>
<dbReference type="Gene3D" id="3.10.180.10">
    <property type="entry name" value="2,3-Dihydroxybiphenyl 1,2-Dioxygenase, domain 1"/>
    <property type="match status" value="1"/>
</dbReference>
<keyword evidence="3" id="KW-0223">Dioxygenase</keyword>
<protein>
    <submittedName>
        <fullName evidence="3">Glyoxalase/Bleomycin resistance protein/Dihydroxybiphenyl dioxygenase</fullName>
    </submittedName>
</protein>
<dbReference type="Pfam" id="PF00903">
    <property type="entry name" value="Glyoxalase"/>
    <property type="match status" value="1"/>
</dbReference>
<feature type="domain" description="VOC" evidence="2">
    <location>
        <begin position="26"/>
        <end position="147"/>
    </location>
</feature>
<dbReference type="eggNOG" id="ENOG502RKPE">
    <property type="taxonomic scope" value="Eukaryota"/>
</dbReference>
<dbReference type="SUPFAM" id="SSF54593">
    <property type="entry name" value="Glyoxalase/Bleomycin resistance protein/Dihydroxybiphenyl dioxygenase"/>
    <property type="match status" value="1"/>
</dbReference>